<sequence>MSEILGHKRAKETFESLWIQSFRCIRLVFGFYVALANIYDTRPQDGVMLTGASAVSSQIEELARLWCRLCAWLIFLLCIDWYGKINNRKEKATATNAAEAVPEPQSFDRACPAISQTLVACETLIRASLAQLELVSSLLKEIQASGQHSTQDDGGGGGVVVGVGSEATNLIPAYATSPSAQME</sequence>
<dbReference type="EMBL" id="JAGTJQ010000018">
    <property type="protein sequence ID" value="KAH7009412.1"/>
    <property type="molecule type" value="Genomic_DNA"/>
</dbReference>
<keyword evidence="2" id="KW-1185">Reference proteome</keyword>
<reference evidence="1" key="1">
    <citation type="journal article" date="2021" name="Nat. Commun.">
        <title>Genetic determinants of endophytism in the Arabidopsis root mycobiome.</title>
        <authorList>
            <person name="Mesny F."/>
            <person name="Miyauchi S."/>
            <person name="Thiergart T."/>
            <person name="Pickel B."/>
            <person name="Atanasova L."/>
            <person name="Karlsson M."/>
            <person name="Huettel B."/>
            <person name="Barry K.W."/>
            <person name="Haridas S."/>
            <person name="Chen C."/>
            <person name="Bauer D."/>
            <person name="Andreopoulos W."/>
            <person name="Pangilinan J."/>
            <person name="LaButti K."/>
            <person name="Riley R."/>
            <person name="Lipzen A."/>
            <person name="Clum A."/>
            <person name="Drula E."/>
            <person name="Henrissat B."/>
            <person name="Kohler A."/>
            <person name="Grigoriev I.V."/>
            <person name="Martin F.M."/>
            <person name="Hacquard S."/>
        </authorList>
    </citation>
    <scope>NUCLEOTIDE SEQUENCE</scope>
    <source>
        <strain evidence="1">MPI-CAGE-CH-0230</strain>
    </source>
</reference>
<accession>A0A9P8XPM3</accession>
<gene>
    <name evidence="1" type="ORF">B0I36DRAFT_342291</name>
</gene>
<dbReference type="Proteomes" id="UP000756346">
    <property type="component" value="Unassembled WGS sequence"/>
</dbReference>
<name>A0A9P8XPM3_9PEZI</name>
<comment type="caution">
    <text evidence="1">The sequence shown here is derived from an EMBL/GenBank/DDBJ whole genome shotgun (WGS) entry which is preliminary data.</text>
</comment>
<dbReference type="GeneID" id="70185620"/>
<organism evidence="1 2">
    <name type="scientific">Microdochium trichocladiopsis</name>
    <dbReference type="NCBI Taxonomy" id="1682393"/>
    <lineage>
        <taxon>Eukaryota</taxon>
        <taxon>Fungi</taxon>
        <taxon>Dikarya</taxon>
        <taxon>Ascomycota</taxon>
        <taxon>Pezizomycotina</taxon>
        <taxon>Sordariomycetes</taxon>
        <taxon>Xylariomycetidae</taxon>
        <taxon>Xylariales</taxon>
        <taxon>Microdochiaceae</taxon>
        <taxon>Microdochium</taxon>
    </lineage>
</organism>
<evidence type="ECO:0000313" key="2">
    <source>
        <dbReference type="Proteomes" id="UP000756346"/>
    </source>
</evidence>
<evidence type="ECO:0000313" key="1">
    <source>
        <dbReference type="EMBL" id="KAH7009412.1"/>
    </source>
</evidence>
<dbReference type="RefSeq" id="XP_046004040.1">
    <property type="nucleotide sequence ID" value="XM_046156074.1"/>
</dbReference>
<protein>
    <submittedName>
        <fullName evidence="1">Uncharacterized protein</fullName>
    </submittedName>
</protein>
<proteinExistence type="predicted"/>
<dbReference type="AlphaFoldDB" id="A0A9P8XPM3"/>